<feature type="domain" description="Reverse transcriptase Ty1/copia-type" evidence="1">
    <location>
        <begin position="135"/>
        <end position="219"/>
    </location>
</feature>
<dbReference type="OrthoDB" id="1751476at2759"/>
<evidence type="ECO:0000313" key="3">
    <source>
        <dbReference type="EMBL" id="RDY13277.1"/>
    </source>
</evidence>
<dbReference type="AlphaFoldDB" id="A0A371IE17"/>
<dbReference type="Pfam" id="PF25597">
    <property type="entry name" value="SH3_retrovirus"/>
    <property type="match status" value="1"/>
</dbReference>
<dbReference type="InterPro" id="IPR057670">
    <property type="entry name" value="SH3_retrovirus"/>
</dbReference>
<evidence type="ECO:0000259" key="2">
    <source>
        <dbReference type="Pfam" id="PF25597"/>
    </source>
</evidence>
<protein>
    <submittedName>
        <fullName evidence="3">Uncharacterized protein</fullName>
    </submittedName>
</protein>
<dbReference type="Proteomes" id="UP000257109">
    <property type="component" value="Unassembled WGS sequence"/>
</dbReference>
<dbReference type="InterPro" id="IPR013103">
    <property type="entry name" value="RVT_2"/>
</dbReference>
<reference evidence="3" key="1">
    <citation type="submission" date="2018-05" db="EMBL/GenBank/DDBJ databases">
        <title>Draft genome of Mucuna pruriens seed.</title>
        <authorList>
            <person name="Nnadi N.E."/>
            <person name="Vos R."/>
            <person name="Hasami M.H."/>
            <person name="Devisetty U.K."/>
            <person name="Aguiy J.C."/>
        </authorList>
    </citation>
    <scope>NUCLEOTIDE SEQUENCE [LARGE SCALE GENOMIC DNA]</scope>
    <source>
        <strain evidence="3">JCA_2017</strain>
    </source>
</reference>
<feature type="non-terminal residue" evidence="3">
    <location>
        <position position="1"/>
    </location>
</feature>
<feature type="domain" description="Retroviral polymerase SH3-like" evidence="2">
    <location>
        <begin position="47"/>
        <end position="85"/>
    </location>
</feature>
<sequence>MTTPHPNTSELKLLIQHNKIYIELILKKTPYELWKGRKTNISYFHIKRTFLGYSKISKAYRVYNSRTLTVEESIHVKFNDSKLDKELSELDGLFIGLDLGIDYTKTLDLIARLEQYEALSNGHQKTFLNGIITKEAFYGLKQEPCAWYEKLSSFLMNNGISKGKVDIIFYKGHTSYFIRVQSYANDIIFCAIDEILCKEFSKLMQEEFEMSMTRELKFF</sequence>
<organism evidence="3 4">
    <name type="scientific">Mucuna pruriens</name>
    <name type="common">Velvet bean</name>
    <name type="synonym">Dolichos pruriens</name>
    <dbReference type="NCBI Taxonomy" id="157652"/>
    <lineage>
        <taxon>Eukaryota</taxon>
        <taxon>Viridiplantae</taxon>
        <taxon>Streptophyta</taxon>
        <taxon>Embryophyta</taxon>
        <taxon>Tracheophyta</taxon>
        <taxon>Spermatophyta</taxon>
        <taxon>Magnoliopsida</taxon>
        <taxon>eudicotyledons</taxon>
        <taxon>Gunneridae</taxon>
        <taxon>Pentapetalae</taxon>
        <taxon>rosids</taxon>
        <taxon>fabids</taxon>
        <taxon>Fabales</taxon>
        <taxon>Fabaceae</taxon>
        <taxon>Papilionoideae</taxon>
        <taxon>50 kb inversion clade</taxon>
        <taxon>NPAAA clade</taxon>
        <taxon>indigoferoid/millettioid clade</taxon>
        <taxon>Phaseoleae</taxon>
        <taxon>Mucuna</taxon>
    </lineage>
</organism>
<evidence type="ECO:0000313" key="4">
    <source>
        <dbReference type="Proteomes" id="UP000257109"/>
    </source>
</evidence>
<proteinExistence type="predicted"/>
<keyword evidence="4" id="KW-1185">Reference proteome</keyword>
<name>A0A371IE17_MUCPR</name>
<gene>
    <name evidence="3" type="ORF">CR513_01830</name>
</gene>
<comment type="caution">
    <text evidence="3">The sequence shown here is derived from an EMBL/GenBank/DDBJ whole genome shotgun (WGS) entry which is preliminary data.</text>
</comment>
<dbReference type="EMBL" id="QJKJ01000303">
    <property type="protein sequence ID" value="RDY13277.1"/>
    <property type="molecule type" value="Genomic_DNA"/>
</dbReference>
<dbReference type="Pfam" id="PF07727">
    <property type="entry name" value="RVT_2"/>
    <property type="match status" value="1"/>
</dbReference>
<evidence type="ECO:0000259" key="1">
    <source>
        <dbReference type="Pfam" id="PF07727"/>
    </source>
</evidence>
<accession>A0A371IE17</accession>